<evidence type="ECO:0000313" key="3">
    <source>
        <dbReference type="Proteomes" id="UP000663852"/>
    </source>
</evidence>
<dbReference type="Proteomes" id="UP000663852">
    <property type="component" value="Unassembled WGS sequence"/>
</dbReference>
<accession>A0A814HD32</accession>
<reference evidence="2" key="1">
    <citation type="submission" date="2021-02" db="EMBL/GenBank/DDBJ databases">
        <authorList>
            <person name="Nowell W R."/>
        </authorList>
    </citation>
    <scope>NUCLEOTIDE SEQUENCE</scope>
</reference>
<dbReference type="EMBL" id="CAJNOJ010000064">
    <property type="protein sequence ID" value="CAF1008149.1"/>
    <property type="molecule type" value="Genomic_DNA"/>
</dbReference>
<name>A0A814HD32_ADIRI</name>
<keyword evidence="1" id="KW-0812">Transmembrane</keyword>
<keyword evidence="1" id="KW-1133">Transmembrane helix</keyword>
<evidence type="ECO:0000313" key="2">
    <source>
        <dbReference type="EMBL" id="CAF1008149.1"/>
    </source>
</evidence>
<gene>
    <name evidence="2" type="ORF">EDS130_LOCUS15243</name>
</gene>
<proteinExistence type="predicted"/>
<dbReference type="AlphaFoldDB" id="A0A814HD32"/>
<organism evidence="2 3">
    <name type="scientific">Adineta ricciae</name>
    <name type="common">Rotifer</name>
    <dbReference type="NCBI Taxonomy" id="249248"/>
    <lineage>
        <taxon>Eukaryota</taxon>
        <taxon>Metazoa</taxon>
        <taxon>Spiralia</taxon>
        <taxon>Gnathifera</taxon>
        <taxon>Rotifera</taxon>
        <taxon>Eurotatoria</taxon>
        <taxon>Bdelloidea</taxon>
        <taxon>Adinetida</taxon>
        <taxon>Adinetidae</taxon>
        <taxon>Adineta</taxon>
    </lineage>
</organism>
<evidence type="ECO:0000256" key="1">
    <source>
        <dbReference type="SAM" id="Phobius"/>
    </source>
</evidence>
<keyword evidence="1" id="KW-0472">Membrane</keyword>
<sequence>MDSGVYRMSLVENLLVLVVIALWFLAIVNLFRKLERICNPPSIFINYSLHNNLSLSPSNAIHECYVNTLVEPTTSSSIHVTRATSVPAIDDMSSRTTIPAATSPPKKTSICTEISIEEGGVKNDSYTASQQLDTMSVEMAPCPKYIPRIVKQSLLDLHRRALFSNTSFPTSSARRTSMTVDPQTLTRFQLRKKLYQRENAIDEGDWYKNFESTIK</sequence>
<feature type="transmembrane region" description="Helical" evidence="1">
    <location>
        <begin position="14"/>
        <end position="31"/>
    </location>
</feature>
<comment type="caution">
    <text evidence="2">The sequence shown here is derived from an EMBL/GenBank/DDBJ whole genome shotgun (WGS) entry which is preliminary data.</text>
</comment>
<protein>
    <submittedName>
        <fullName evidence="2">Uncharacterized protein</fullName>
    </submittedName>
</protein>
<dbReference type="OrthoDB" id="10016058at2759"/>